<sequence length="247" mass="28162">MSDQFDRVNVSLKSCEDLRTRELSLLRQISECLDEDFIQSDVLLSHGDSGFNCSLSKLYHRFGRIIGVLSREKRDVEDAWIKTDRIGVLACSQLGLYLTMTETKARTIPIEFRIQSVKIWNLSDQGVIRLLPMDFLEGDTNRELDNVGALAPKNGWAACDYTWPVAHREHVFSSQPGSMLLPVTGDNITYISTGPNQDVEIHYHIMWRVISKYLKDECLEGYETCEDEKDSSDNVNRIDEEISGSFS</sequence>
<keyword evidence="3" id="KW-1185">Reference proteome</keyword>
<gene>
    <name evidence="2" type="ORF">WN48_06496</name>
</gene>
<reference evidence="2 3" key="1">
    <citation type="submission" date="2015-07" db="EMBL/GenBank/DDBJ databases">
        <title>The genome of Eufriesea mexicana.</title>
        <authorList>
            <person name="Pan H."/>
            <person name="Kapheim K."/>
        </authorList>
    </citation>
    <scope>NUCLEOTIDE SEQUENCE [LARGE SCALE GENOMIC DNA]</scope>
    <source>
        <strain evidence="2">0111107269</strain>
        <tissue evidence="2">Whole body</tissue>
    </source>
</reference>
<evidence type="ECO:0000313" key="2">
    <source>
        <dbReference type="EMBL" id="OAD46949.1"/>
    </source>
</evidence>
<accession>A0A310SED2</accession>
<evidence type="ECO:0000313" key="3">
    <source>
        <dbReference type="Proteomes" id="UP000250275"/>
    </source>
</evidence>
<protein>
    <submittedName>
        <fullName evidence="2">Uncharacterized protein</fullName>
    </submittedName>
</protein>
<proteinExistence type="predicted"/>
<dbReference type="Proteomes" id="UP000250275">
    <property type="component" value="Unassembled WGS sequence"/>
</dbReference>
<dbReference type="EMBL" id="KQ799704">
    <property type="protein sequence ID" value="OAD46949.1"/>
    <property type="molecule type" value="Genomic_DNA"/>
</dbReference>
<dbReference type="AlphaFoldDB" id="A0A310SED2"/>
<evidence type="ECO:0000256" key="1">
    <source>
        <dbReference type="SAM" id="MobiDB-lite"/>
    </source>
</evidence>
<feature type="region of interest" description="Disordered" evidence="1">
    <location>
        <begin position="226"/>
        <end position="247"/>
    </location>
</feature>
<name>A0A310SED2_9HYME</name>
<organism evidence="2 3">
    <name type="scientific">Eufriesea mexicana</name>
    <dbReference type="NCBI Taxonomy" id="516756"/>
    <lineage>
        <taxon>Eukaryota</taxon>
        <taxon>Metazoa</taxon>
        <taxon>Ecdysozoa</taxon>
        <taxon>Arthropoda</taxon>
        <taxon>Hexapoda</taxon>
        <taxon>Insecta</taxon>
        <taxon>Pterygota</taxon>
        <taxon>Neoptera</taxon>
        <taxon>Endopterygota</taxon>
        <taxon>Hymenoptera</taxon>
        <taxon>Apocrita</taxon>
        <taxon>Aculeata</taxon>
        <taxon>Apoidea</taxon>
        <taxon>Anthophila</taxon>
        <taxon>Apidae</taxon>
        <taxon>Eufriesea</taxon>
    </lineage>
</organism>